<evidence type="ECO:0000313" key="2">
    <source>
        <dbReference type="EMBL" id="MCG7507966.1"/>
    </source>
</evidence>
<dbReference type="Proteomes" id="UP001201701">
    <property type="component" value="Unassembled WGS sequence"/>
</dbReference>
<keyword evidence="3" id="KW-1185">Reference proteome</keyword>
<gene>
    <name evidence="2" type="ORF">L4923_23275</name>
</gene>
<dbReference type="RefSeq" id="WP_239369485.1">
    <property type="nucleotide sequence ID" value="NZ_JAKREW010000032.1"/>
</dbReference>
<organism evidence="2 3">
    <name type="scientific">Mesorhizobium retamae</name>
    <dbReference type="NCBI Taxonomy" id="2912854"/>
    <lineage>
        <taxon>Bacteria</taxon>
        <taxon>Pseudomonadati</taxon>
        <taxon>Pseudomonadota</taxon>
        <taxon>Alphaproteobacteria</taxon>
        <taxon>Hyphomicrobiales</taxon>
        <taxon>Phyllobacteriaceae</taxon>
        <taxon>Mesorhizobium</taxon>
    </lineage>
</organism>
<name>A0ABS9QMI4_9HYPH</name>
<proteinExistence type="predicted"/>
<protein>
    <submittedName>
        <fullName evidence="2">Uncharacterized protein</fullName>
    </submittedName>
</protein>
<feature type="region of interest" description="Disordered" evidence="1">
    <location>
        <begin position="63"/>
        <end position="103"/>
    </location>
</feature>
<dbReference type="EMBL" id="JAKREW010000032">
    <property type="protein sequence ID" value="MCG7507966.1"/>
    <property type="molecule type" value="Genomic_DNA"/>
</dbReference>
<sequence>MNNANHISDDVRAAIGAFLDECQKEARPFAVTEVLGAIRRMYPALDISDIRLVNAIASEASAAGFDAGGGGRRERNPPRGQDELGGAPAVNESELPDPCPTSHQYGRRVEADGSWTIYHVFTGTPASICGHSMVGLSQLGATEVMTFLNNEGT</sequence>
<evidence type="ECO:0000313" key="3">
    <source>
        <dbReference type="Proteomes" id="UP001201701"/>
    </source>
</evidence>
<accession>A0ABS9QMI4</accession>
<reference evidence="2 3" key="1">
    <citation type="submission" date="2022-02" db="EMBL/GenBank/DDBJ databases">
        <title>Draft genome sequence of Mezorhizobium retamae strain IRAMC:0171 isolated from Retama raetam nodules.</title>
        <authorList>
            <person name="Bengaied R."/>
            <person name="Sbissi I."/>
            <person name="Huber K."/>
            <person name="Ghodbane F."/>
            <person name="Nouioui I."/>
            <person name="Tarhouni M."/>
            <person name="Gtari M."/>
        </authorList>
    </citation>
    <scope>NUCLEOTIDE SEQUENCE [LARGE SCALE GENOMIC DNA]</scope>
    <source>
        <strain evidence="2 3">IRAMC:0171</strain>
    </source>
</reference>
<evidence type="ECO:0000256" key="1">
    <source>
        <dbReference type="SAM" id="MobiDB-lite"/>
    </source>
</evidence>
<comment type="caution">
    <text evidence="2">The sequence shown here is derived from an EMBL/GenBank/DDBJ whole genome shotgun (WGS) entry which is preliminary data.</text>
</comment>
<feature type="compositionally biased region" description="Basic and acidic residues" evidence="1">
    <location>
        <begin position="71"/>
        <end position="82"/>
    </location>
</feature>